<proteinExistence type="inferred from homology"/>
<sequence length="249" mass="27741">MPLEAAVSPVSERVDELNRIYAHHSAASVLEHALRDPLVGRTALLSSFGAESVVLLHMVSVIDRTTPVLFLDTEMLFPETLEYQRDVATALRLTDVRVFGPDRDLTFVNDPNSRLHVTNPDACCAMRKSEPLKRALAPFEAWVTGRKRVQGGKRTALRFFEADGENRMKINPLAHFSHADIEDYLQNNRLPRHPLVSKGYASIGCAPCTTKVAPGEDARAGRWRGLDKSECGIHLVNGQTVRRFSEART</sequence>
<comment type="function">
    <text evidence="4">Catalyzes the formation of sulfite from adenosine 5'-phosphosulfate (APS) using thioredoxin as an electron donor.</text>
</comment>
<dbReference type="Gene3D" id="3.40.50.620">
    <property type="entry name" value="HUPs"/>
    <property type="match status" value="1"/>
</dbReference>
<keyword evidence="7" id="KW-1185">Reference proteome</keyword>
<comment type="pathway">
    <text evidence="3 4">Sulfur metabolism; hydrogen sulfide biosynthesis; sulfite from sulfate.</text>
</comment>
<dbReference type="SUPFAM" id="SSF52402">
    <property type="entry name" value="Adenine nucleotide alpha hydrolases-like"/>
    <property type="match status" value="1"/>
</dbReference>
<evidence type="ECO:0000256" key="3">
    <source>
        <dbReference type="ARBA" id="ARBA00024327"/>
    </source>
</evidence>
<keyword evidence="2 4" id="KW-0560">Oxidoreductase</keyword>
<dbReference type="GO" id="GO:0004604">
    <property type="term" value="F:phosphoadenylyl-sulfate reductase (thioredoxin) activity"/>
    <property type="evidence" value="ECO:0007669"/>
    <property type="project" value="UniProtKB-UniRule"/>
</dbReference>
<reference evidence="6 7" key="1">
    <citation type="submission" date="2017-05" db="EMBL/GenBank/DDBJ databases">
        <authorList>
            <person name="Song R."/>
            <person name="Chenine A.L."/>
            <person name="Ruprecht R.M."/>
        </authorList>
    </citation>
    <scope>NUCLEOTIDE SEQUENCE [LARGE SCALE GENOMIC DNA]</scope>
    <source>
        <strain evidence="6 7">CECT 8489</strain>
    </source>
</reference>
<name>A0A238J1A9_9RHOB</name>
<evidence type="ECO:0000256" key="1">
    <source>
        <dbReference type="ARBA" id="ARBA00009732"/>
    </source>
</evidence>
<feature type="active site" description="Nucleophile; cysteine thiosulfonate intermediate" evidence="4">
    <location>
        <position position="231"/>
    </location>
</feature>
<dbReference type="Proteomes" id="UP000201838">
    <property type="component" value="Unassembled WGS sequence"/>
</dbReference>
<feature type="binding site" evidence="4">
    <location>
        <position position="205"/>
    </location>
    <ligand>
        <name>[4Fe-4S] cluster</name>
        <dbReference type="ChEBI" id="CHEBI:49883"/>
    </ligand>
</feature>
<evidence type="ECO:0000313" key="7">
    <source>
        <dbReference type="Proteomes" id="UP000201838"/>
    </source>
</evidence>
<comment type="cofactor">
    <cofactor evidence="4">
        <name>[4Fe-4S] cluster</name>
        <dbReference type="ChEBI" id="CHEBI:49883"/>
    </cofactor>
    <text evidence="4">Binds 1 [4Fe-4S] cluster per subunit.</text>
</comment>
<comment type="subcellular location">
    <subcellularLocation>
        <location evidence="4">Cytoplasm</location>
    </subcellularLocation>
</comment>
<dbReference type="PANTHER" id="PTHR46509">
    <property type="entry name" value="PHOSPHOADENOSINE PHOSPHOSULFATE REDUCTASE"/>
    <property type="match status" value="1"/>
</dbReference>
<dbReference type="GO" id="GO:0051539">
    <property type="term" value="F:4 iron, 4 sulfur cluster binding"/>
    <property type="evidence" value="ECO:0007669"/>
    <property type="project" value="UniProtKB-UniRule"/>
</dbReference>
<dbReference type="InterPro" id="IPR002500">
    <property type="entry name" value="PAPS_reduct_dom"/>
</dbReference>
<dbReference type="PIRSF" id="PIRSF000857">
    <property type="entry name" value="PAPS_reductase"/>
    <property type="match status" value="1"/>
</dbReference>
<feature type="domain" description="Phosphoadenosine phosphosulphate reductase" evidence="5">
    <location>
        <begin position="43"/>
        <end position="210"/>
    </location>
</feature>
<feature type="binding site" evidence="4">
    <location>
        <position position="123"/>
    </location>
    <ligand>
        <name>[4Fe-4S] cluster</name>
        <dbReference type="ChEBI" id="CHEBI:49883"/>
    </ligand>
</feature>
<dbReference type="InterPro" id="IPR014729">
    <property type="entry name" value="Rossmann-like_a/b/a_fold"/>
</dbReference>
<protein>
    <recommendedName>
        <fullName evidence="4">Adenosine 5'-phosphosulfate reductase</fullName>
        <shortName evidence="4">APS reductase</shortName>
        <ecNumber evidence="4">1.8.4.10</ecNumber>
    </recommendedName>
    <alternativeName>
        <fullName evidence="4">5'-adenylylsulfate reductase</fullName>
    </alternativeName>
    <alternativeName>
        <fullName evidence="4">Thioredoxin-dependent 5'-adenylylsulfate reductase</fullName>
    </alternativeName>
</protein>
<dbReference type="RefSeq" id="WP_093974354.1">
    <property type="nucleotide sequence ID" value="NZ_FXXQ01000008.1"/>
</dbReference>
<dbReference type="EMBL" id="FXXQ01000008">
    <property type="protein sequence ID" value="SMX24397.1"/>
    <property type="molecule type" value="Genomic_DNA"/>
</dbReference>
<dbReference type="EC" id="1.8.4.10" evidence="4"/>
<keyword evidence="4" id="KW-0963">Cytoplasm</keyword>
<dbReference type="GO" id="GO:0005737">
    <property type="term" value="C:cytoplasm"/>
    <property type="evidence" value="ECO:0007669"/>
    <property type="project" value="UniProtKB-SubCell"/>
</dbReference>
<comment type="catalytic activity">
    <reaction evidence="4">
        <text>[thioredoxin]-disulfide + sulfite + AMP + 2 H(+) = adenosine 5'-phosphosulfate + [thioredoxin]-dithiol</text>
        <dbReference type="Rhea" id="RHEA:21976"/>
        <dbReference type="Rhea" id="RHEA-COMP:10698"/>
        <dbReference type="Rhea" id="RHEA-COMP:10700"/>
        <dbReference type="ChEBI" id="CHEBI:15378"/>
        <dbReference type="ChEBI" id="CHEBI:17359"/>
        <dbReference type="ChEBI" id="CHEBI:29950"/>
        <dbReference type="ChEBI" id="CHEBI:50058"/>
        <dbReference type="ChEBI" id="CHEBI:58243"/>
        <dbReference type="ChEBI" id="CHEBI:456215"/>
        <dbReference type="EC" id="1.8.4.10"/>
    </reaction>
</comment>
<dbReference type="NCBIfam" id="NF002537">
    <property type="entry name" value="PRK02090.1"/>
    <property type="match status" value="1"/>
</dbReference>
<dbReference type="InterPro" id="IPR004511">
    <property type="entry name" value="PAPS/APS_Rdtase"/>
</dbReference>
<keyword evidence="4" id="KW-0408">Iron</keyword>
<gene>
    <name evidence="4 6" type="primary">cysH</name>
    <name evidence="6" type="ORF">BOA8489_02521</name>
</gene>
<dbReference type="GO" id="GO:0019379">
    <property type="term" value="P:sulfate assimilation, phosphoadenylyl sulfate reduction by phosphoadenylyl-sulfate reductase (thioredoxin)"/>
    <property type="evidence" value="ECO:0007669"/>
    <property type="project" value="UniProtKB-UniRule"/>
</dbReference>
<dbReference type="GO" id="GO:0046872">
    <property type="term" value="F:metal ion binding"/>
    <property type="evidence" value="ECO:0007669"/>
    <property type="project" value="UniProtKB-KW"/>
</dbReference>
<dbReference type="HAMAP" id="MF_00063">
    <property type="entry name" value="CysH"/>
    <property type="match status" value="1"/>
</dbReference>
<evidence type="ECO:0000256" key="4">
    <source>
        <dbReference type="HAMAP-Rule" id="MF_00063"/>
    </source>
</evidence>
<feature type="binding site" evidence="4">
    <location>
        <position position="208"/>
    </location>
    <ligand>
        <name>[4Fe-4S] cluster</name>
        <dbReference type="ChEBI" id="CHEBI:49883"/>
    </ligand>
</feature>
<evidence type="ECO:0000256" key="2">
    <source>
        <dbReference type="ARBA" id="ARBA00023002"/>
    </source>
</evidence>
<dbReference type="OrthoDB" id="9794018at2"/>
<dbReference type="AlphaFoldDB" id="A0A238J1A9"/>
<accession>A0A238J1A9</accession>
<dbReference type="GO" id="GO:0043866">
    <property type="term" value="F:adenylyl-sulfate reductase (thioredoxin) activity"/>
    <property type="evidence" value="ECO:0007669"/>
    <property type="project" value="UniProtKB-EC"/>
</dbReference>
<evidence type="ECO:0000259" key="5">
    <source>
        <dbReference type="Pfam" id="PF01507"/>
    </source>
</evidence>
<keyword evidence="4" id="KW-0411">Iron-sulfur</keyword>
<dbReference type="PANTHER" id="PTHR46509:SF1">
    <property type="entry name" value="PHOSPHOADENOSINE PHOSPHOSULFATE REDUCTASE"/>
    <property type="match status" value="1"/>
</dbReference>
<dbReference type="Pfam" id="PF01507">
    <property type="entry name" value="PAPS_reduct"/>
    <property type="match status" value="1"/>
</dbReference>
<dbReference type="GO" id="GO:0070814">
    <property type="term" value="P:hydrogen sulfide biosynthetic process"/>
    <property type="evidence" value="ECO:0007669"/>
    <property type="project" value="UniProtKB-UniRule"/>
</dbReference>
<feature type="binding site" evidence="4">
    <location>
        <position position="124"/>
    </location>
    <ligand>
        <name>[4Fe-4S] cluster</name>
        <dbReference type="ChEBI" id="CHEBI:49883"/>
    </ligand>
</feature>
<evidence type="ECO:0000313" key="6">
    <source>
        <dbReference type="EMBL" id="SMX24397.1"/>
    </source>
</evidence>
<organism evidence="6 7">
    <name type="scientific">Boseongicola aestuarii</name>
    <dbReference type="NCBI Taxonomy" id="1470561"/>
    <lineage>
        <taxon>Bacteria</taxon>
        <taxon>Pseudomonadati</taxon>
        <taxon>Pseudomonadota</taxon>
        <taxon>Alphaproteobacteria</taxon>
        <taxon>Rhodobacterales</taxon>
        <taxon>Paracoccaceae</taxon>
        <taxon>Boseongicola</taxon>
    </lineage>
</organism>
<comment type="similarity">
    <text evidence="1 4">Belongs to the PAPS reductase family. CysH subfamily.</text>
</comment>
<keyword evidence="4" id="KW-0479">Metal-binding</keyword>